<dbReference type="Gene3D" id="3.40.50.150">
    <property type="entry name" value="Vaccinia Virus protein VP39"/>
    <property type="match status" value="1"/>
</dbReference>
<dbReference type="OrthoDB" id="1143568at2"/>
<proteinExistence type="predicted"/>
<dbReference type="AlphaFoldDB" id="A0A2S7T4L5"/>
<evidence type="ECO:0000313" key="1">
    <source>
        <dbReference type="EMBL" id="PQJ14477.1"/>
    </source>
</evidence>
<keyword evidence="2" id="KW-1185">Reference proteome</keyword>
<protein>
    <recommendedName>
        <fullName evidence="3">SAM-dependent methyltransferase</fullName>
    </recommendedName>
</protein>
<name>A0A2S7T4L5_9FLAO</name>
<dbReference type="CDD" id="cd02440">
    <property type="entry name" value="AdoMet_MTases"/>
    <property type="match status" value="1"/>
</dbReference>
<dbReference type="Pfam" id="PF13489">
    <property type="entry name" value="Methyltransf_23"/>
    <property type="match status" value="1"/>
</dbReference>
<organism evidence="1 2">
    <name type="scientific">Aureicoccus marinus</name>
    <dbReference type="NCBI Taxonomy" id="754435"/>
    <lineage>
        <taxon>Bacteria</taxon>
        <taxon>Pseudomonadati</taxon>
        <taxon>Bacteroidota</taxon>
        <taxon>Flavobacteriia</taxon>
        <taxon>Flavobacteriales</taxon>
        <taxon>Flavobacteriaceae</taxon>
        <taxon>Aureicoccus</taxon>
    </lineage>
</organism>
<dbReference type="SUPFAM" id="SSF53335">
    <property type="entry name" value="S-adenosyl-L-methionine-dependent methyltransferases"/>
    <property type="match status" value="1"/>
</dbReference>
<evidence type="ECO:0008006" key="3">
    <source>
        <dbReference type="Google" id="ProtNLM"/>
    </source>
</evidence>
<evidence type="ECO:0000313" key="2">
    <source>
        <dbReference type="Proteomes" id="UP000239366"/>
    </source>
</evidence>
<dbReference type="InterPro" id="IPR029063">
    <property type="entry name" value="SAM-dependent_MTases_sf"/>
</dbReference>
<dbReference type="EMBL" id="MQVX01000001">
    <property type="protein sequence ID" value="PQJ14477.1"/>
    <property type="molecule type" value="Genomic_DNA"/>
</dbReference>
<comment type="caution">
    <text evidence="1">The sequence shown here is derived from an EMBL/GenBank/DDBJ whole genome shotgun (WGS) entry which is preliminary data.</text>
</comment>
<sequence length="244" mass="27677">MENAFETDILGEAMWDYYQGESKGPLMTHSSLDQDEEMPLPHLFRSYDQMPTLEQRALQESRGRVLDIGSGSGIHSLYLQDEKGMEVTALDQSIGAIRCCKAQGVQDAHCTTLADFRQHSALQYDTLLLLMNGIGLAGQLHQLPAFLESLKGLLRPKGQILLDSSDIRYVFEEEEDGGIWVPGDRLYYGDVQYHFSYDGRKGPDFDWVFVDPERLKKTAEDVAFAYELLEEGPHYDYLARLVLT</sequence>
<gene>
    <name evidence="1" type="ORF">BST99_00770</name>
</gene>
<reference evidence="2" key="1">
    <citation type="submission" date="2016-11" db="EMBL/GenBank/DDBJ databases">
        <title>Trade-off between light-utilization and light-protection in marine flavobacteria.</title>
        <authorList>
            <person name="Kumagai Y."/>
            <person name="Yoshizawa S."/>
            <person name="Kogure K."/>
        </authorList>
    </citation>
    <scope>NUCLEOTIDE SEQUENCE [LARGE SCALE GENOMIC DNA]</scope>
    <source>
        <strain evidence="2">SG-18</strain>
    </source>
</reference>
<accession>A0A2S7T4L5</accession>
<dbReference type="Proteomes" id="UP000239366">
    <property type="component" value="Unassembled WGS sequence"/>
</dbReference>